<dbReference type="AlphaFoldDB" id="A0A366DRB0"/>
<keyword evidence="3" id="KW-1185">Reference proteome</keyword>
<sequence>MCPGVMSVAIQIKDVPEEIRDAIAARAAARGQSTQSYLRSLLEREFRAERNRHLLESMVGHRGLELTPDEILAEIRRDRGSDD</sequence>
<proteinExistence type="predicted"/>
<protein>
    <recommendedName>
        <fullName evidence="1">Antitoxin FitA-like ribbon-helix-helix domain-containing protein</fullName>
    </recommendedName>
</protein>
<comment type="caution">
    <text evidence="2">The sequence shown here is derived from an EMBL/GenBank/DDBJ whole genome shotgun (WGS) entry which is preliminary data.</text>
</comment>
<organism evidence="2 3">
    <name type="scientific">Nocardia puris</name>
    <dbReference type="NCBI Taxonomy" id="208602"/>
    <lineage>
        <taxon>Bacteria</taxon>
        <taxon>Bacillati</taxon>
        <taxon>Actinomycetota</taxon>
        <taxon>Actinomycetes</taxon>
        <taxon>Mycobacteriales</taxon>
        <taxon>Nocardiaceae</taxon>
        <taxon>Nocardia</taxon>
    </lineage>
</organism>
<evidence type="ECO:0000259" key="1">
    <source>
        <dbReference type="Pfam" id="PF22513"/>
    </source>
</evidence>
<dbReference type="Pfam" id="PF22513">
    <property type="entry name" value="FitA-like_RHH"/>
    <property type="match status" value="1"/>
</dbReference>
<dbReference type="InterPro" id="IPR010985">
    <property type="entry name" value="Ribbon_hlx_hlx"/>
</dbReference>
<dbReference type="Proteomes" id="UP000252586">
    <property type="component" value="Unassembled WGS sequence"/>
</dbReference>
<name>A0A366DRB0_9NOCA</name>
<dbReference type="InterPro" id="IPR053853">
    <property type="entry name" value="FitA-like_RHH"/>
</dbReference>
<reference evidence="2 3" key="1">
    <citation type="submission" date="2018-06" db="EMBL/GenBank/DDBJ databases">
        <title>Genomic Encyclopedia of Type Strains, Phase IV (KMG-IV): sequencing the most valuable type-strain genomes for metagenomic binning, comparative biology and taxonomic classification.</title>
        <authorList>
            <person name="Goeker M."/>
        </authorList>
    </citation>
    <scope>NUCLEOTIDE SEQUENCE [LARGE SCALE GENOMIC DNA]</scope>
    <source>
        <strain evidence="2 3">DSM 44599</strain>
    </source>
</reference>
<feature type="domain" description="Antitoxin FitA-like ribbon-helix-helix" evidence="1">
    <location>
        <begin position="10"/>
        <end position="44"/>
    </location>
</feature>
<dbReference type="STRING" id="1210090.GCA_001613185_06146"/>
<dbReference type="EMBL" id="QNRE01000003">
    <property type="protein sequence ID" value="RBO92622.1"/>
    <property type="molecule type" value="Genomic_DNA"/>
</dbReference>
<gene>
    <name evidence="2" type="ORF">DFR74_103266</name>
</gene>
<dbReference type="SUPFAM" id="SSF47598">
    <property type="entry name" value="Ribbon-helix-helix"/>
    <property type="match status" value="1"/>
</dbReference>
<evidence type="ECO:0000313" key="2">
    <source>
        <dbReference type="EMBL" id="RBO92622.1"/>
    </source>
</evidence>
<dbReference type="GO" id="GO:0006355">
    <property type="term" value="P:regulation of DNA-templated transcription"/>
    <property type="evidence" value="ECO:0007669"/>
    <property type="project" value="InterPro"/>
</dbReference>
<evidence type="ECO:0000313" key="3">
    <source>
        <dbReference type="Proteomes" id="UP000252586"/>
    </source>
</evidence>
<accession>A0A366DRB0</accession>